<keyword evidence="5" id="KW-1185">Reference proteome</keyword>
<evidence type="ECO:0000313" key="5">
    <source>
        <dbReference type="Proteomes" id="UP001150062"/>
    </source>
</evidence>
<evidence type="ECO:0000256" key="1">
    <source>
        <dbReference type="SAM" id="Coils"/>
    </source>
</evidence>
<dbReference type="EMBL" id="JANTQA010000036">
    <property type="protein sequence ID" value="KAJ3437146.1"/>
    <property type="molecule type" value="Genomic_DNA"/>
</dbReference>
<feature type="coiled-coil region" evidence="1">
    <location>
        <begin position="59"/>
        <end position="122"/>
    </location>
</feature>
<dbReference type="Proteomes" id="UP001146793">
    <property type="component" value="Unassembled WGS sequence"/>
</dbReference>
<dbReference type="EMBL" id="JAOAOG010000313">
    <property type="protein sequence ID" value="KAJ6230226.1"/>
    <property type="molecule type" value="Genomic_DNA"/>
</dbReference>
<accession>A0AAV7Z4Y9</accession>
<evidence type="ECO:0000313" key="4">
    <source>
        <dbReference type="Proteomes" id="UP001146793"/>
    </source>
</evidence>
<comment type="caution">
    <text evidence="2">The sequence shown here is derived from an EMBL/GenBank/DDBJ whole genome shotgun (WGS) entry which is preliminary data.</text>
</comment>
<gene>
    <name evidence="2" type="ORF">M0812_19219</name>
    <name evidence="3" type="ORF">M0813_06864</name>
</gene>
<name>A0AAV7Z4Y9_9EUKA</name>
<proteinExistence type="predicted"/>
<keyword evidence="1" id="KW-0175">Coiled coil</keyword>
<sequence>MLSLKSNLELKFIKECSCSKKEAQLFLNAAKDDFMSGLGLYVLTRLISKSNLKTNNTYLIKMQNTLIQEEKKIRNYESRQVGKIDQRELMCVSSPRYEEEQVQEQEEELKQQTNMIINETGKLYYKGLVRFLNQKPTPPWRERLRAFKSYDPELVQGYPRAMFTREKITINKSLFKLYLQINKGEVSSKNLQRGVIAFFERNGFQKVDDRSRTKMVFLWKKY</sequence>
<evidence type="ECO:0000313" key="3">
    <source>
        <dbReference type="EMBL" id="KAJ6230226.1"/>
    </source>
</evidence>
<evidence type="ECO:0000313" key="2">
    <source>
        <dbReference type="EMBL" id="KAJ3437146.1"/>
    </source>
</evidence>
<organism evidence="2 4">
    <name type="scientific">Anaeramoeba flamelloides</name>
    <dbReference type="NCBI Taxonomy" id="1746091"/>
    <lineage>
        <taxon>Eukaryota</taxon>
        <taxon>Metamonada</taxon>
        <taxon>Anaeramoebidae</taxon>
        <taxon>Anaeramoeba</taxon>
    </lineage>
</organism>
<dbReference type="Proteomes" id="UP001150062">
    <property type="component" value="Unassembled WGS sequence"/>
</dbReference>
<reference evidence="2" key="2">
    <citation type="submission" date="2022-08" db="EMBL/GenBank/DDBJ databases">
        <title>Novel sulphate-reducing endosymbionts in the free-living metamonad Anaeramoeba.</title>
        <authorList>
            <person name="Jerlstrom-Hultqvist J."/>
            <person name="Cepicka I."/>
            <person name="Gallot-Lavallee L."/>
            <person name="Salas-Leiva D."/>
            <person name="Curtis B.A."/>
            <person name="Zahonova K."/>
            <person name="Pipaliya S."/>
            <person name="Dacks J."/>
            <person name="Roger A.J."/>
        </authorList>
    </citation>
    <scope>NUCLEOTIDE SEQUENCE</scope>
    <source>
        <strain evidence="2">Busselton2</strain>
    </source>
</reference>
<dbReference type="AlphaFoldDB" id="A0AAV7Z4Y9"/>
<protein>
    <submittedName>
        <fullName evidence="2">Uncharacterized protein</fullName>
    </submittedName>
</protein>
<reference evidence="3" key="1">
    <citation type="submission" date="2022-08" db="EMBL/GenBank/DDBJ databases">
        <title>Novel sulfate-reducing endosymbionts in the free-living metamonad Anaeramoeba.</title>
        <authorList>
            <person name="Jerlstrom-Hultqvist J."/>
            <person name="Cepicka I."/>
            <person name="Gallot-Lavallee L."/>
            <person name="Salas-Leiva D."/>
            <person name="Curtis B.A."/>
            <person name="Zahonova K."/>
            <person name="Pipaliya S."/>
            <person name="Dacks J."/>
            <person name="Roger A.J."/>
        </authorList>
    </citation>
    <scope>NUCLEOTIDE SEQUENCE</scope>
    <source>
        <strain evidence="3">Schooner1</strain>
    </source>
</reference>